<proteinExistence type="predicted"/>
<evidence type="ECO:0000256" key="1">
    <source>
        <dbReference type="SAM" id="Phobius"/>
    </source>
</evidence>
<feature type="transmembrane region" description="Helical" evidence="1">
    <location>
        <begin position="32"/>
        <end position="56"/>
    </location>
</feature>
<dbReference type="Gene3D" id="1.20.1070.10">
    <property type="entry name" value="Rhodopsin 7-helix transmembrane proteins"/>
    <property type="match status" value="1"/>
</dbReference>
<feature type="transmembrane region" description="Helical" evidence="1">
    <location>
        <begin position="141"/>
        <end position="161"/>
    </location>
</feature>
<accession>A0AAD9KNK1</accession>
<feature type="transmembrane region" description="Helical" evidence="1">
    <location>
        <begin position="324"/>
        <end position="344"/>
    </location>
</feature>
<keyword evidence="1" id="KW-1133">Transmembrane helix</keyword>
<dbReference type="Proteomes" id="UP001209878">
    <property type="component" value="Unassembled WGS sequence"/>
</dbReference>
<evidence type="ECO:0008006" key="4">
    <source>
        <dbReference type="Google" id="ProtNLM"/>
    </source>
</evidence>
<comment type="caution">
    <text evidence="2">The sequence shown here is derived from an EMBL/GenBank/DDBJ whole genome shotgun (WGS) entry which is preliminary data.</text>
</comment>
<dbReference type="EMBL" id="JAODUO010000787">
    <property type="protein sequence ID" value="KAK2174627.1"/>
    <property type="molecule type" value="Genomic_DNA"/>
</dbReference>
<feature type="transmembrane region" description="Helical" evidence="1">
    <location>
        <begin position="281"/>
        <end position="304"/>
    </location>
</feature>
<keyword evidence="1" id="KW-0472">Membrane</keyword>
<feature type="transmembrane region" description="Helical" evidence="1">
    <location>
        <begin position="68"/>
        <end position="90"/>
    </location>
</feature>
<keyword evidence="1" id="KW-0812">Transmembrane</keyword>
<name>A0AAD9KNK1_RIDPI</name>
<dbReference type="AlphaFoldDB" id="A0AAD9KNK1"/>
<organism evidence="2 3">
    <name type="scientific">Ridgeia piscesae</name>
    <name type="common">Tubeworm</name>
    <dbReference type="NCBI Taxonomy" id="27915"/>
    <lineage>
        <taxon>Eukaryota</taxon>
        <taxon>Metazoa</taxon>
        <taxon>Spiralia</taxon>
        <taxon>Lophotrochozoa</taxon>
        <taxon>Annelida</taxon>
        <taxon>Polychaeta</taxon>
        <taxon>Sedentaria</taxon>
        <taxon>Canalipalpata</taxon>
        <taxon>Sabellida</taxon>
        <taxon>Siboglinidae</taxon>
        <taxon>Ridgeia</taxon>
    </lineage>
</organism>
<reference evidence="2" key="1">
    <citation type="journal article" date="2023" name="Mol. Biol. Evol.">
        <title>Third-Generation Sequencing Reveals the Adaptive Role of the Epigenome in Three Deep-Sea Polychaetes.</title>
        <authorList>
            <person name="Perez M."/>
            <person name="Aroh O."/>
            <person name="Sun Y."/>
            <person name="Lan Y."/>
            <person name="Juniper S.K."/>
            <person name="Young C.R."/>
            <person name="Angers B."/>
            <person name="Qian P.Y."/>
        </authorList>
    </citation>
    <scope>NUCLEOTIDE SEQUENCE</scope>
    <source>
        <strain evidence="2">R07B-5</strain>
    </source>
</reference>
<feature type="transmembrane region" description="Helical" evidence="1">
    <location>
        <begin position="193"/>
        <end position="218"/>
    </location>
</feature>
<evidence type="ECO:0000313" key="2">
    <source>
        <dbReference type="EMBL" id="KAK2174627.1"/>
    </source>
</evidence>
<feature type="transmembrane region" description="Helical" evidence="1">
    <location>
        <begin position="110"/>
        <end position="129"/>
    </location>
</feature>
<gene>
    <name evidence="2" type="ORF">NP493_787g00026</name>
</gene>
<protein>
    <recommendedName>
        <fullName evidence="4">G-protein coupled receptors family 1 profile domain-containing protein</fullName>
    </recommendedName>
</protein>
<keyword evidence="3" id="KW-1185">Reference proteome</keyword>
<evidence type="ECO:0000313" key="3">
    <source>
        <dbReference type="Proteomes" id="UP001209878"/>
    </source>
</evidence>
<dbReference type="SUPFAM" id="SSF81321">
    <property type="entry name" value="Family A G protein-coupled receptor-like"/>
    <property type="match status" value="1"/>
</dbReference>
<sequence length="434" mass="47423">MASVEPDGVDSWHRNTSIPRIDPTVDIFDSRYVWQIAAPLILVFGAAANGLQLLLLRRRGLWRSSTNAFLTVMSAAHLAVLFAGPLLQWLDKGYGVRPAEWTPGVCRWSAFFRHGSTDVAAWLLVGLVSSTGRPAISPKSVVIYSACLTGVVCVKNTILFWTNGPVFDGSGRLVTVCGTPRQFATFEALARPWLFHCVGVLLPSVAVVAFSSLLLLGVSIDGVKQVIRARIAPLWPDPKAGLNKLNESPQLKHKQQDVGTTTKTIPTGNNKNMNSHDVKLLAVYLSVSFVCQVGVPSSVMMVFGPSLADHGANTDLAIAVVRNIGYVYFASSFLVFCGAGHVDWAEFVAVLRRKPTPAQLKAASYRQRMREWLRNESGHRMEFYSVRVFPVNVTEHLTVETISGNIDSTAREKRAVKLKDDVGTGSAAKDPPWP</sequence>